<name>A0A0V0H034_SOLCH</name>
<sequence>MDQIDHFTGKMRIMVLSSVKSASNISFFKAYTLTMLQRSVRPDHNSYLAIFLDAAKWGRYDMITFSFNLMSIQHQPLLLALECRSKQWSLV</sequence>
<reference evidence="1" key="1">
    <citation type="submission" date="2015-12" db="EMBL/GenBank/DDBJ databases">
        <title>Gene expression during late stages of embryo sac development: a critical building block for successful pollen-pistil interactions.</title>
        <authorList>
            <person name="Liu Y."/>
            <person name="Joly V."/>
            <person name="Sabar M."/>
            <person name="Matton D.P."/>
        </authorList>
    </citation>
    <scope>NUCLEOTIDE SEQUENCE</scope>
</reference>
<proteinExistence type="predicted"/>
<evidence type="ECO:0000313" key="1">
    <source>
        <dbReference type="EMBL" id="JAP13740.1"/>
    </source>
</evidence>
<accession>A0A0V0H034</accession>
<dbReference type="AlphaFoldDB" id="A0A0V0H034"/>
<protein>
    <submittedName>
        <fullName evidence="1">Putative ovule protein</fullName>
    </submittedName>
</protein>
<dbReference type="EMBL" id="GEDG01027592">
    <property type="protein sequence ID" value="JAP13740.1"/>
    <property type="molecule type" value="Transcribed_RNA"/>
</dbReference>
<organism evidence="1">
    <name type="scientific">Solanum chacoense</name>
    <name type="common">Chaco potato</name>
    <dbReference type="NCBI Taxonomy" id="4108"/>
    <lineage>
        <taxon>Eukaryota</taxon>
        <taxon>Viridiplantae</taxon>
        <taxon>Streptophyta</taxon>
        <taxon>Embryophyta</taxon>
        <taxon>Tracheophyta</taxon>
        <taxon>Spermatophyta</taxon>
        <taxon>Magnoliopsida</taxon>
        <taxon>eudicotyledons</taxon>
        <taxon>Gunneridae</taxon>
        <taxon>Pentapetalae</taxon>
        <taxon>asterids</taxon>
        <taxon>lamiids</taxon>
        <taxon>Solanales</taxon>
        <taxon>Solanaceae</taxon>
        <taxon>Solanoideae</taxon>
        <taxon>Solaneae</taxon>
        <taxon>Solanum</taxon>
    </lineage>
</organism>